<sequence>DDSSTIQERQATIQEKAAVLCVLALPNLDHCCCRGVAVERVCYIKSYK</sequence>
<evidence type="ECO:0000313" key="2">
    <source>
        <dbReference type="Proteomes" id="UP000789405"/>
    </source>
</evidence>
<feature type="non-terminal residue" evidence="1">
    <location>
        <position position="1"/>
    </location>
</feature>
<evidence type="ECO:0000313" key="1">
    <source>
        <dbReference type="EMBL" id="CAG8791513.1"/>
    </source>
</evidence>
<organism evidence="1 2">
    <name type="scientific">Dentiscutata erythropus</name>
    <dbReference type="NCBI Taxonomy" id="1348616"/>
    <lineage>
        <taxon>Eukaryota</taxon>
        <taxon>Fungi</taxon>
        <taxon>Fungi incertae sedis</taxon>
        <taxon>Mucoromycota</taxon>
        <taxon>Glomeromycotina</taxon>
        <taxon>Glomeromycetes</taxon>
        <taxon>Diversisporales</taxon>
        <taxon>Gigasporaceae</taxon>
        <taxon>Dentiscutata</taxon>
    </lineage>
</organism>
<comment type="caution">
    <text evidence="1">The sequence shown here is derived from an EMBL/GenBank/DDBJ whole genome shotgun (WGS) entry which is preliminary data.</text>
</comment>
<gene>
    <name evidence="1" type="ORF">DERYTH_LOCUS21527</name>
</gene>
<dbReference type="AlphaFoldDB" id="A0A9N9JTR0"/>
<accession>A0A9N9JTR0</accession>
<dbReference type="EMBL" id="CAJVPY010027673">
    <property type="protein sequence ID" value="CAG8791513.1"/>
    <property type="molecule type" value="Genomic_DNA"/>
</dbReference>
<reference evidence="1" key="1">
    <citation type="submission" date="2021-06" db="EMBL/GenBank/DDBJ databases">
        <authorList>
            <person name="Kallberg Y."/>
            <person name="Tangrot J."/>
            <person name="Rosling A."/>
        </authorList>
    </citation>
    <scope>NUCLEOTIDE SEQUENCE</scope>
    <source>
        <strain evidence="1">MA453B</strain>
    </source>
</reference>
<name>A0A9N9JTR0_9GLOM</name>
<dbReference type="Proteomes" id="UP000789405">
    <property type="component" value="Unassembled WGS sequence"/>
</dbReference>
<keyword evidence="2" id="KW-1185">Reference proteome</keyword>
<proteinExistence type="predicted"/>
<feature type="non-terminal residue" evidence="1">
    <location>
        <position position="48"/>
    </location>
</feature>
<protein>
    <submittedName>
        <fullName evidence="1">16741_t:CDS:1</fullName>
    </submittedName>
</protein>